<accession>A0A9Q3V0A5</accession>
<gene>
    <name evidence="1" type="ORF">IEW27_16800</name>
    <name evidence="2" type="ORF">LNP80_21475</name>
</gene>
<evidence type="ECO:0000313" key="4">
    <source>
        <dbReference type="Proteomes" id="UP001107960"/>
    </source>
</evidence>
<dbReference type="Proteomes" id="UP001107960">
    <property type="component" value="Unassembled WGS sequence"/>
</dbReference>
<reference evidence="1" key="3">
    <citation type="submission" date="2024-05" db="EMBL/GenBank/DDBJ databases">
        <title>Description of novel Chryseobacterium sp. strain C-2.</title>
        <authorList>
            <person name="Saticioglu I.B."/>
        </authorList>
    </citation>
    <scope>NUCLEOTIDE SEQUENCE</scope>
    <source>
        <strain evidence="1">C-2</strain>
    </source>
</reference>
<organism evidence="2 4">
    <name type="scientific">Chryseobacterium muglaense</name>
    <dbReference type="NCBI Taxonomy" id="2893752"/>
    <lineage>
        <taxon>Bacteria</taxon>
        <taxon>Pseudomonadati</taxon>
        <taxon>Bacteroidota</taxon>
        <taxon>Flavobacteriia</taxon>
        <taxon>Flavobacteriales</taxon>
        <taxon>Weeksellaceae</taxon>
        <taxon>Chryseobacterium group</taxon>
        <taxon>Chryseobacterium</taxon>
    </lineage>
</organism>
<dbReference type="RefSeq" id="WP_191180664.1">
    <property type="nucleotide sequence ID" value="NZ_JACXXP010000027.1"/>
</dbReference>
<evidence type="ECO:0000313" key="1">
    <source>
        <dbReference type="EMBL" id="MBD3906246.1"/>
    </source>
</evidence>
<sequence length="56" mass="6627">MNAQHSYRFMKNKPMPSVFPNIGRDKWELFGTAPPVAQSKKNQIAEIQRRVFLKFF</sequence>
<evidence type="ECO:0000313" key="3">
    <source>
        <dbReference type="Proteomes" id="UP000603715"/>
    </source>
</evidence>
<dbReference type="EMBL" id="JACXXP010000027">
    <property type="protein sequence ID" value="MBD3906246.1"/>
    <property type="molecule type" value="Genomic_DNA"/>
</dbReference>
<name>A0A9Q3V0A5_9FLAO</name>
<keyword evidence="3" id="KW-1185">Reference proteome</keyword>
<dbReference type="Proteomes" id="UP000603715">
    <property type="component" value="Unassembled WGS sequence"/>
</dbReference>
<proteinExistence type="predicted"/>
<reference evidence="2" key="1">
    <citation type="submission" date="2021-11" db="EMBL/GenBank/DDBJ databases">
        <title>Description of novel Chryseobacterium species.</title>
        <authorList>
            <person name="Saticioglu I.B."/>
            <person name="Ay H."/>
            <person name="Altun S."/>
            <person name="Duman M."/>
        </authorList>
    </citation>
    <scope>NUCLEOTIDE SEQUENCE</scope>
    <source>
        <strain evidence="2">C-39</strain>
    </source>
</reference>
<comment type="caution">
    <text evidence="2">The sequence shown here is derived from an EMBL/GenBank/DDBJ whole genome shotgun (WGS) entry which is preliminary data.</text>
</comment>
<dbReference type="EMBL" id="JAJJML010000001">
    <property type="protein sequence ID" value="MCC9036781.1"/>
    <property type="molecule type" value="Genomic_DNA"/>
</dbReference>
<protein>
    <submittedName>
        <fullName evidence="2">Uncharacterized protein</fullName>
    </submittedName>
</protein>
<evidence type="ECO:0000313" key="2">
    <source>
        <dbReference type="EMBL" id="MCC9036781.1"/>
    </source>
</evidence>
<reference evidence="3" key="2">
    <citation type="submission" date="2023-07" db="EMBL/GenBank/DDBJ databases">
        <title>Description of novel Chryseobacterium sp. strain C-2.</title>
        <authorList>
            <person name="Saticioglu I.B."/>
        </authorList>
    </citation>
    <scope>NUCLEOTIDE SEQUENCE [LARGE SCALE GENOMIC DNA]</scope>
    <source>
        <strain evidence="3">C-2</strain>
    </source>
</reference>
<dbReference type="AlphaFoldDB" id="A0A9Q3V0A5"/>